<evidence type="ECO:0000313" key="9">
    <source>
        <dbReference type="Proteomes" id="UP000319130"/>
    </source>
</evidence>
<evidence type="ECO:0000256" key="1">
    <source>
        <dbReference type="ARBA" id="ARBA00007151"/>
    </source>
</evidence>
<evidence type="ECO:0000259" key="7">
    <source>
        <dbReference type="Pfam" id="PF00177"/>
    </source>
</evidence>
<dbReference type="InterPro" id="IPR000235">
    <property type="entry name" value="Ribosomal_uS7"/>
</dbReference>
<name>A0A523W0V5_UNCAE</name>
<keyword evidence="5 6" id="KW-0687">Ribonucleoprotein</keyword>
<dbReference type="FunFam" id="1.10.455.10:FF:000001">
    <property type="entry name" value="30S ribosomal protein S7"/>
    <property type="match status" value="1"/>
</dbReference>
<evidence type="ECO:0000313" key="8">
    <source>
        <dbReference type="EMBL" id="TET60643.1"/>
    </source>
</evidence>
<evidence type="ECO:0000256" key="2">
    <source>
        <dbReference type="ARBA" id="ARBA00022730"/>
    </source>
</evidence>
<dbReference type="GO" id="GO:0006412">
    <property type="term" value="P:translation"/>
    <property type="evidence" value="ECO:0007669"/>
    <property type="project" value="UniProtKB-UniRule"/>
</dbReference>
<dbReference type="Pfam" id="PF00177">
    <property type="entry name" value="Ribosomal_S7"/>
    <property type="match status" value="1"/>
</dbReference>
<reference evidence="8 9" key="1">
    <citation type="submission" date="2019-03" db="EMBL/GenBank/DDBJ databases">
        <title>Metabolic potential of uncultured bacteria and archaea associated with petroleum seepage in deep-sea sediments.</title>
        <authorList>
            <person name="Dong X."/>
            <person name="Hubert C."/>
        </authorList>
    </citation>
    <scope>NUCLEOTIDE SEQUENCE [LARGE SCALE GENOMIC DNA]</scope>
    <source>
        <strain evidence="8">E29_bin52</strain>
    </source>
</reference>
<dbReference type="InterPro" id="IPR023798">
    <property type="entry name" value="Ribosomal_uS7_dom"/>
</dbReference>
<dbReference type="PANTHER" id="PTHR11205">
    <property type="entry name" value="RIBOSOMAL PROTEIN S7"/>
    <property type="match status" value="1"/>
</dbReference>
<dbReference type="GO" id="GO:0015935">
    <property type="term" value="C:small ribosomal subunit"/>
    <property type="evidence" value="ECO:0007669"/>
    <property type="project" value="InterPro"/>
</dbReference>
<feature type="domain" description="Small ribosomal subunit protein uS7" evidence="7">
    <location>
        <begin position="3"/>
        <end position="149"/>
    </location>
</feature>
<dbReference type="InterPro" id="IPR036823">
    <property type="entry name" value="Ribosomal_uS7_dom_sf"/>
</dbReference>
<keyword evidence="6" id="KW-0820">tRNA-binding</keyword>
<dbReference type="InterPro" id="IPR005717">
    <property type="entry name" value="Ribosomal_uS7_bac/org-type"/>
</dbReference>
<gene>
    <name evidence="6 8" type="primary">rpsG</name>
    <name evidence="8" type="ORF">E3J48_06440</name>
</gene>
<proteinExistence type="inferred from homology"/>
<protein>
    <recommendedName>
        <fullName evidence="6">Small ribosomal subunit protein uS7</fullName>
    </recommendedName>
</protein>
<dbReference type="CDD" id="cd14869">
    <property type="entry name" value="uS7_Bacteria"/>
    <property type="match status" value="1"/>
</dbReference>
<comment type="caution">
    <text evidence="8">The sequence shown here is derived from an EMBL/GenBank/DDBJ whole genome shotgun (WGS) entry which is preliminary data.</text>
</comment>
<dbReference type="EMBL" id="SOIZ01000289">
    <property type="protein sequence ID" value="TET60643.1"/>
    <property type="molecule type" value="Genomic_DNA"/>
</dbReference>
<keyword evidence="4 6" id="KW-0689">Ribosomal protein</keyword>
<dbReference type="PIRSF" id="PIRSF002122">
    <property type="entry name" value="RPS7p_RPS7a_RPS5e_RPS7o"/>
    <property type="match status" value="1"/>
</dbReference>
<dbReference type="GO" id="GO:0000049">
    <property type="term" value="F:tRNA binding"/>
    <property type="evidence" value="ECO:0007669"/>
    <property type="project" value="UniProtKB-UniRule"/>
</dbReference>
<dbReference type="NCBIfam" id="TIGR01029">
    <property type="entry name" value="rpsG_bact"/>
    <property type="match status" value="1"/>
</dbReference>
<evidence type="ECO:0000256" key="5">
    <source>
        <dbReference type="ARBA" id="ARBA00023274"/>
    </source>
</evidence>
<comment type="subunit">
    <text evidence="6">Part of the 30S ribosomal subunit. Contacts proteins S9 and S11.</text>
</comment>
<dbReference type="HAMAP" id="MF_00480_B">
    <property type="entry name" value="Ribosomal_uS7_B"/>
    <property type="match status" value="1"/>
</dbReference>
<dbReference type="AlphaFoldDB" id="A0A523W0V5"/>
<dbReference type="Gene3D" id="1.10.455.10">
    <property type="entry name" value="Ribosomal protein S7 domain"/>
    <property type="match status" value="1"/>
</dbReference>
<evidence type="ECO:0000256" key="3">
    <source>
        <dbReference type="ARBA" id="ARBA00022884"/>
    </source>
</evidence>
<dbReference type="Proteomes" id="UP000319130">
    <property type="component" value="Unassembled WGS sequence"/>
</dbReference>
<organism evidence="8 9">
    <name type="scientific">Aerophobetes bacterium</name>
    <dbReference type="NCBI Taxonomy" id="2030807"/>
    <lineage>
        <taxon>Bacteria</taxon>
        <taxon>Candidatus Aerophobota</taxon>
    </lineage>
</organism>
<sequence length="156" mass="18115">MARRKISKKRVVLPDSLYNSQLVGKLINKVMRDGGKSKAEAICYDCFAVIEKKTKQNPLQVFLKAMENVKPVLEVRSRRVGGATYQVPSTVDPRRQETLALRWIVQFARQKKGRPMRERLAEEIVMAFRQEGLAVKKREDTHKMAEANRAFAHYRW</sequence>
<evidence type="ECO:0000256" key="6">
    <source>
        <dbReference type="HAMAP-Rule" id="MF_00480"/>
    </source>
</evidence>
<accession>A0A523W0V5</accession>
<dbReference type="SUPFAM" id="SSF47973">
    <property type="entry name" value="Ribosomal protein S7"/>
    <property type="match status" value="1"/>
</dbReference>
<dbReference type="GO" id="GO:0003735">
    <property type="term" value="F:structural constituent of ribosome"/>
    <property type="evidence" value="ECO:0007669"/>
    <property type="project" value="InterPro"/>
</dbReference>
<comment type="similarity">
    <text evidence="1 6">Belongs to the universal ribosomal protein uS7 family.</text>
</comment>
<keyword evidence="2 6" id="KW-0699">rRNA-binding</keyword>
<evidence type="ECO:0000256" key="4">
    <source>
        <dbReference type="ARBA" id="ARBA00022980"/>
    </source>
</evidence>
<comment type="function">
    <text evidence="6">One of the primary rRNA binding proteins, it binds directly to 16S rRNA where it nucleates assembly of the head domain of the 30S subunit. Is located at the subunit interface close to the decoding center, probably blocks exit of the E-site tRNA.</text>
</comment>
<dbReference type="GO" id="GO:0019843">
    <property type="term" value="F:rRNA binding"/>
    <property type="evidence" value="ECO:0007669"/>
    <property type="project" value="UniProtKB-UniRule"/>
</dbReference>
<keyword evidence="3 6" id="KW-0694">RNA-binding</keyword>